<dbReference type="InterPro" id="IPR001173">
    <property type="entry name" value="Glyco_trans_2-like"/>
</dbReference>
<dbReference type="Gene3D" id="3.90.550.10">
    <property type="entry name" value="Spore Coat Polysaccharide Biosynthesis Protein SpsA, Chain A"/>
    <property type="match status" value="1"/>
</dbReference>
<dbReference type="EMBL" id="MGHA01000020">
    <property type="protein sequence ID" value="OGM60207.1"/>
    <property type="molecule type" value="Genomic_DNA"/>
</dbReference>
<dbReference type="STRING" id="1802514.A2955_04055"/>
<dbReference type="Pfam" id="PF00535">
    <property type="entry name" value="Glycos_transf_2"/>
    <property type="match status" value="1"/>
</dbReference>
<dbReference type="PANTHER" id="PTHR22916">
    <property type="entry name" value="GLYCOSYLTRANSFERASE"/>
    <property type="match status" value="1"/>
</dbReference>
<evidence type="ECO:0000313" key="2">
    <source>
        <dbReference type="EMBL" id="OGM60207.1"/>
    </source>
</evidence>
<name>A0A1F8B868_9BACT</name>
<protein>
    <recommendedName>
        <fullName evidence="1">Glycosyltransferase 2-like domain-containing protein</fullName>
    </recommendedName>
</protein>
<dbReference type="InterPro" id="IPR029044">
    <property type="entry name" value="Nucleotide-diphossugar_trans"/>
</dbReference>
<comment type="caution">
    <text evidence="2">The sequence shown here is derived from an EMBL/GenBank/DDBJ whole genome shotgun (WGS) entry which is preliminary data.</text>
</comment>
<sequence>MTEVSVIIPTYNRRLVIGRAIKSVLNQTYNDYELIIVDDGSSDGTRELIQEYAEKDKRIKYVYQENRGASSARNFGIKQSLGEYLAFLDSDNEWLSDFLETMVSVFKNRKSLLMAYCSENLFLTSEDRDINGKIIARRVRAEEYNPAKLLKTNYIDINCVILKRELYDNLGGFDENLTSLEDWDYFARVAIAYPFSIRHVDTVLVNYYYSEGFDTITNKMMPKRAIRSYMGLAEPDELTRIVLSNIDKYLKDR</sequence>
<proteinExistence type="predicted"/>
<accession>A0A1F8B868</accession>
<gene>
    <name evidence="2" type="ORF">A2955_04055</name>
</gene>
<evidence type="ECO:0000313" key="3">
    <source>
        <dbReference type="Proteomes" id="UP000177501"/>
    </source>
</evidence>
<feature type="domain" description="Glycosyltransferase 2-like" evidence="1">
    <location>
        <begin position="5"/>
        <end position="111"/>
    </location>
</feature>
<organism evidence="2 3">
    <name type="scientific">Candidatus Woesebacteria bacterium RIFCSPLOWO2_01_FULL_37_19</name>
    <dbReference type="NCBI Taxonomy" id="1802514"/>
    <lineage>
        <taxon>Bacteria</taxon>
        <taxon>Candidatus Woeseibacteriota</taxon>
    </lineage>
</organism>
<dbReference type="Proteomes" id="UP000177501">
    <property type="component" value="Unassembled WGS sequence"/>
</dbReference>
<evidence type="ECO:0000259" key="1">
    <source>
        <dbReference type="Pfam" id="PF00535"/>
    </source>
</evidence>
<dbReference type="AlphaFoldDB" id="A0A1F8B868"/>
<reference evidence="2 3" key="1">
    <citation type="journal article" date="2016" name="Nat. Commun.">
        <title>Thousands of microbial genomes shed light on interconnected biogeochemical processes in an aquifer system.</title>
        <authorList>
            <person name="Anantharaman K."/>
            <person name="Brown C.T."/>
            <person name="Hug L.A."/>
            <person name="Sharon I."/>
            <person name="Castelle C.J."/>
            <person name="Probst A.J."/>
            <person name="Thomas B.C."/>
            <person name="Singh A."/>
            <person name="Wilkins M.J."/>
            <person name="Karaoz U."/>
            <person name="Brodie E.L."/>
            <person name="Williams K.H."/>
            <person name="Hubbard S.S."/>
            <person name="Banfield J.F."/>
        </authorList>
    </citation>
    <scope>NUCLEOTIDE SEQUENCE [LARGE SCALE GENOMIC DNA]</scope>
</reference>
<dbReference type="SUPFAM" id="SSF53448">
    <property type="entry name" value="Nucleotide-diphospho-sugar transferases"/>
    <property type="match status" value="1"/>
</dbReference>